<dbReference type="InterPro" id="IPR012967">
    <property type="entry name" value="COMT_dimerisation"/>
</dbReference>
<dbReference type="GeneID" id="28822337"/>
<evidence type="ECO:0000313" key="6">
    <source>
        <dbReference type="EMBL" id="KUJ06913.1"/>
    </source>
</evidence>
<evidence type="ECO:0000259" key="4">
    <source>
        <dbReference type="Pfam" id="PF00891"/>
    </source>
</evidence>
<name>A0A132B3T4_MOLSC</name>
<keyword evidence="2 6" id="KW-0808">Transferase</keyword>
<dbReference type="PANTHER" id="PTHR43712:SF12">
    <property type="entry name" value="STERIGMATOCYSTIN 8-O-METHYLTRANSFERASE"/>
    <property type="match status" value="1"/>
</dbReference>
<feature type="domain" description="O-methyltransferase C-terminal" evidence="4">
    <location>
        <begin position="197"/>
        <end position="392"/>
    </location>
</feature>
<dbReference type="PANTHER" id="PTHR43712">
    <property type="entry name" value="PUTATIVE (AFU_ORTHOLOGUE AFUA_4G14580)-RELATED"/>
    <property type="match status" value="1"/>
</dbReference>
<sequence>MASPNTTANIVELAAQISTAVAQLQEQLSAQGAPSPSFAEDSPENFPPNVSHLKDTILDATANLHEMLLDPLALLFKFASISNLVSIDAICRYKIPDMIPPGGQISFEEIAEKTGLQKGVVRRFLRHAMAMHILREVEPEMVAHTSISKFLTIPYINGWVNFESKDTWPATTRVVDAIQKWPNSQEPNETGFVLANNGKTVQEVVTTDPERAMRFGTGMQAINHVPGYAIEKVSTVYDWTSLGDARIVNVGGSRGQAAIELAKNFGNIKLLVQDGAGMIQGAESGVPEELKGCVEFMPHTLFEPQTVEAPVYFFRMVFRGLGDKYAVEVLKAQIPVLRPGVKILLQDVVMPEPGAIPLCRERVARAVDLALECFSNGRERYLDEWKALLAAADKRFVLHKVYVPKDSLLGILEVHWDESGAGEV</sequence>
<evidence type="ECO:0000256" key="2">
    <source>
        <dbReference type="ARBA" id="ARBA00022679"/>
    </source>
</evidence>
<dbReference type="RefSeq" id="XP_018061268.1">
    <property type="nucleotide sequence ID" value="XM_018212611.1"/>
</dbReference>
<reference evidence="6 7" key="1">
    <citation type="submission" date="2015-10" db="EMBL/GenBank/DDBJ databases">
        <title>Full genome of DAOMC 229536 Phialocephala scopiformis, a fungal endophyte of spruce producing the potent anti-insectan compound rugulosin.</title>
        <authorList>
            <consortium name="DOE Joint Genome Institute"/>
            <person name="Walker A.K."/>
            <person name="Frasz S.L."/>
            <person name="Seifert K.A."/>
            <person name="Miller J.D."/>
            <person name="Mondo S.J."/>
            <person name="Labutti K."/>
            <person name="Lipzen A."/>
            <person name="Dockter R."/>
            <person name="Kennedy M."/>
            <person name="Grigoriev I.V."/>
            <person name="Spatafora J.W."/>
        </authorList>
    </citation>
    <scope>NUCLEOTIDE SEQUENCE [LARGE SCALE GENOMIC DNA]</scope>
    <source>
        <strain evidence="6 7">CBS 120377</strain>
    </source>
</reference>
<dbReference type="Pfam" id="PF00891">
    <property type="entry name" value="Methyltransf_2"/>
    <property type="match status" value="1"/>
</dbReference>
<dbReference type="GO" id="GO:0032259">
    <property type="term" value="P:methylation"/>
    <property type="evidence" value="ECO:0007669"/>
    <property type="project" value="UniProtKB-KW"/>
</dbReference>
<dbReference type="STRING" id="149040.A0A132B3T4"/>
<feature type="domain" description="O-methyltransferase dimerisation" evidence="5">
    <location>
        <begin position="87"/>
        <end position="151"/>
    </location>
</feature>
<dbReference type="Gene3D" id="3.40.50.150">
    <property type="entry name" value="Vaccinia Virus protein VP39"/>
    <property type="match status" value="1"/>
</dbReference>
<dbReference type="InterPro" id="IPR036388">
    <property type="entry name" value="WH-like_DNA-bd_sf"/>
</dbReference>
<dbReference type="KEGG" id="psco:LY89DRAFT_661571"/>
<keyword evidence="1 6" id="KW-0489">Methyltransferase</keyword>
<organism evidence="6 7">
    <name type="scientific">Mollisia scopiformis</name>
    <name type="common">Conifer needle endophyte fungus</name>
    <name type="synonym">Phialocephala scopiformis</name>
    <dbReference type="NCBI Taxonomy" id="149040"/>
    <lineage>
        <taxon>Eukaryota</taxon>
        <taxon>Fungi</taxon>
        <taxon>Dikarya</taxon>
        <taxon>Ascomycota</taxon>
        <taxon>Pezizomycotina</taxon>
        <taxon>Leotiomycetes</taxon>
        <taxon>Helotiales</taxon>
        <taxon>Mollisiaceae</taxon>
        <taxon>Mollisia</taxon>
    </lineage>
</organism>
<dbReference type="OrthoDB" id="1606438at2759"/>
<dbReference type="AlphaFoldDB" id="A0A132B3T4"/>
<gene>
    <name evidence="6" type="ORF">LY89DRAFT_661571</name>
</gene>
<dbReference type="InterPro" id="IPR001077">
    <property type="entry name" value="COMT_C"/>
</dbReference>
<evidence type="ECO:0000256" key="3">
    <source>
        <dbReference type="ARBA" id="ARBA00022691"/>
    </source>
</evidence>
<proteinExistence type="predicted"/>
<dbReference type="InterPro" id="IPR016461">
    <property type="entry name" value="COMT-like"/>
</dbReference>
<dbReference type="EMBL" id="KQ947443">
    <property type="protein sequence ID" value="KUJ06913.1"/>
    <property type="molecule type" value="Genomic_DNA"/>
</dbReference>
<dbReference type="InterPro" id="IPR036390">
    <property type="entry name" value="WH_DNA-bd_sf"/>
</dbReference>
<evidence type="ECO:0000256" key="1">
    <source>
        <dbReference type="ARBA" id="ARBA00022603"/>
    </source>
</evidence>
<dbReference type="InterPro" id="IPR029063">
    <property type="entry name" value="SAM-dependent_MTases_sf"/>
</dbReference>
<protein>
    <submittedName>
        <fullName evidence="6">S-adenosyl-L-methionine-dependent methyltransferase</fullName>
    </submittedName>
</protein>
<accession>A0A132B3T4</accession>
<dbReference type="GO" id="GO:0008171">
    <property type="term" value="F:O-methyltransferase activity"/>
    <property type="evidence" value="ECO:0007669"/>
    <property type="project" value="InterPro"/>
</dbReference>
<evidence type="ECO:0000259" key="5">
    <source>
        <dbReference type="Pfam" id="PF08100"/>
    </source>
</evidence>
<keyword evidence="7" id="KW-1185">Reference proteome</keyword>
<dbReference type="Pfam" id="PF08100">
    <property type="entry name" value="Dimerisation"/>
    <property type="match status" value="1"/>
</dbReference>
<dbReference type="InParanoid" id="A0A132B3T4"/>
<dbReference type="PROSITE" id="PS51683">
    <property type="entry name" value="SAM_OMT_II"/>
    <property type="match status" value="1"/>
</dbReference>
<dbReference type="SUPFAM" id="SSF53335">
    <property type="entry name" value="S-adenosyl-L-methionine-dependent methyltransferases"/>
    <property type="match status" value="1"/>
</dbReference>
<keyword evidence="3" id="KW-0949">S-adenosyl-L-methionine</keyword>
<dbReference type="SUPFAM" id="SSF46785">
    <property type="entry name" value="Winged helix' DNA-binding domain"/>
    <property type="match status" value="1"/>
</dbReference>
<evidence type="ECO:0000313" key="7">
    <source>
        <dbReference type="Proteomes" id="UP000070700"/>
    </source>
</evidence>
<dbReference type="Gene3D" id="1.10.10.10">
    <property type="entry name" value="Winged helix-like DNA-binding domain superfamily/Winged helix DNA-binding domain"/>
    <property type="match status" value="1"/>
</dbReference>
<dbReference type="Proteomes" id="UP000070700">
    <property type="component" value="Unassembled WGS sequence"/>
</dbReference>